<dbReference type="EMBL" id="JACKXE010000001">
    <property type="protein sequence ID" value="MBB6628650.1"/>
    <property type="molecule type" value="Genomic_DNA"/>
</dbReference>
<dbReference type="SUPFAM" id="SSF56219">
    <property type="entry name" value="DNase I-like"/>
    <property type="match status" value="1"/>
</dbReference>
<dbReference type="Pfam" id="PF03372">
    <property type="entry name" value="Exo_endo_phos"/>
    <property type="match status" value="1"/>
</dbReference>
<dbReference type="GO" id="GO:0003824">
    <property type="term" value="F:catalytic activity"/>
    <property type="evidence" value="ECO:0007669"/>
    <property type="project" value="InterPro"/>
</dbReference>
<feature type="domain" description="Endonuclease/exonuclease/phosphatase" evidence="2">
    <location>
        <begin position="54"/>
        <end position="293"/>
    </location>
</feature>
<proteinExistence type="predicted"/>
<evidence type="ECO:0000313" key="3">
    <source>
        <dbReference type="EMBL" id="MBB6628650.1"/>
    </source>
</evidence>
<dbReference type="AlphaFoldDB" id="A0A7X0VBP9"/>
<reference evidence="3 4" key="1">
    <citation type="submission" date="2020-08" db="EMBL/GenBank/DDBJ databases">
        <authorList>
            <person name="Seo M.-J."/>
        </authorList>
    </citation>
    <scope>NUCLEOTIDE SEQUENCE [LARGE SCALE GENOMIC DNA]</scope>
    <source>
        <strain evidence="3 4">KIGAM211</strain>
    </source>
</reference>
<gene>
    <name evidence="3" type="ORF">H5V45_15095</name>
</gene>
<dbReference type="InterPro" id="IPR036691">
    <property type="entry name" value="Endo/exonu/phosph_ase_sf"/>
</dbReference>
<feature type="chain" id="PRO_5031015306" description="Endonuclease/exonuclease/phosphatase domain-containing protein" evidence="1">
    <location>
        <begin position="27"/>
        <end position="309"/>
    </location>
</feature>
<evidence type="ECO:0000259" key="2">
    <source>
        <dbReference type="Pfam" id="PF03372"/>
    </source>
</evidence>
<sequence>MTLSRALSPLALLLTLAVGSTLPAAAAPVAASAPHAGQQATAHRGAAADLIDIGSYNIRADRSTKKFSRAVATFRKHVDVAGLQEVNTGHKTKALMRMKGWESYRPASLQQNPVIWRDDVFDQVAARGAKIATARSIGKEGVPHYRKAQIATVVRLQHLATGRTLSVINVHLVTGGVNGGKCIKAHPKLCALYADSVAGLADVVAEEQDWADDEVYVFGDFNDHYPADEKFHKKQFAYATLTKLGMVAHYELRPEQLPNQGSGTRSGAYLDQIWGRQVPVAEKVWRSIKASDHYPITATYPILPPVPTP</sequence>
<dbReference type="InterPro" id="IPR005135">
    <property type="entry name" value="Endo/exonuclease/phosphatase"/>
</dbReference>
<dbReference type="RefSeq" id="WP_185253685.1">
    <property type="nucleotide sequence ID" value="NZ_JACKXE010000001.1"/>
</dbReference>
<organism evidence="3 4">
    <name type="scientific">Nocardioides luti</name>
    <dbReference type="NCBI Taxonomy" id="2761101"/>
    <lineage>
        <taxon>Bacteria</taxon>
        <taxon>Bacillati</taxon>
        <taxon>Actinomycetota</taxon>
        <taxon>Actinomycetes</taxon>
        <taxon>Propionibacteriales</taxon>
        <taxon>Nocardioidaceae</taxon>
        <taxon>Nocardioides</taxon>
    </lineage>
</organism>
<evidence type="ECO:0000313" key="4">
    <source>
        <dbReference type="Proteomes" id="UP000523955"/>
    </source>
</evidence>
<keyword evidence="4" id="KW-1185">Reference proteome</keyword>
<keyword evidence="1" id="KW-0732">Signal</keyword>
<feature type="signal peptide" evidence="1">
    <location>
        <begin position="1"/>
        <end position="26"/>
    </location>
</feature>
<name>A0A7X0VBP9_9ACTN</name>
<evidence type="ECO:0000256" key="1">
    <source>
        <dbReference type="SAM" id="SignalP"/>
    </source>
</evidence>
<comment type="caution">
    <text evidence="3">The sequence shown here is derived from an EMBL/GenBank/DDBJ whole genome shotgun (WGS) entry which is preliminary data.</text>
</comment>
<accession>A0A7X0VBP9</accession>
<dbReference type="Gene3D" id="3.60.10.10">
    <property type="entry name" value="Endonuclease/exonuclease/phosphatase"/>
    <property type="match status" value="1"/>
</dbReference>
<dbReference type="Proteomes" id="UP000523955">
    <property type="component" value="Unassembled WGS sequence"/>
</dbReference>
<protein>
    <recommendedName>
        <fullName evidence="2">Endonuclease/exonuclease/phosphatase domain-containing protein</fullName>
    </recommendedName>
</protein>